<dbReference type="STRING" id="630515.SAMN04489812_2209"/>
<dbReference type="AlphaFoldDB" id="A0A1H1T0X3"/>
<dbReference type="RefSeq" id="WP_091524398.1">
    <property type="nucleotide sequence ID" value="NZ_LT629772.1"/>
</dbReference>
<reference evidence="1 2" key="1">
    <citation type="submission" date="2016-10" db="EMBL/GenBank/DDBJ databases">
        <authorList>
            <person name="de Groot N.N."/>
        </authorList>
    </citation>
    <scope>NUCLEOTIDE SEQUENCE [LARGE SCALE GENOMIC DNA]</scope>
    <source>
        <strain evidence="1 2">DSM 21800</strain>
    </source>
</reference>
<dbReference type="EMBL" id="LT629772">
    <property type="protein sequence ID" value="SDS53788.1"/>
    <property type="molecule type" value="Genomic_DNA"/>
</dbReference>
<name>A0A1H1T0X3_9ACTN</name>
<evidence type="ECO:0000313" key="1">
    <source>
        <dbReference type="EMBL" id="SDS53788.1"/>
    </source>
</evidence>
<proteinExistence type="predicted"/>
<gene>
    <name evidence="1" type="ORF">SAMN04489812_2209</name>
</gene>
<protein>
    <submittedName>
        <fullName evidence="1">Uncharacterized protein</fullName>
    </submittedName>
</protein>
<dbReference type="Proteomes" id="UP000199103">
    <property type="component" value="Chromosome I"/>
</dbReference>
<keyword evidence="2" id="KW-1185">Reference proteome</keyword>
<sequence length="117" mass="12392">MKIAKLGPLQVGSSQPAQWQRDRDAVLSYLKGGCVIRAARSLAPDELDPERKPAVPLTLLTDGAWVWSGAVIYYAERHDVPVDAGLLSHVRDQGFVPAEPSADAVTAALAAVDGMAS</sequence>
<organism evidence="1 2">
    <name type="scientific">Microlunatus soli</name>
    <dbReference type="NCBI Taxonomy" id="630515"/>
    <lineage>
        <taxon>Bacteria</taxon>
        <taxon>Bacillati</taxon>
        <taxon>Actinomycetota</taxon>
        <taxon>Actinomycetes</taxon>
        <taxon>Propionibacteriales</taxon>
        <taxon>Propionibacteriaceae</taxon>
        <taxon>Microlunatus</taxon>
    </lineage>
</organism>
<evidence type="ECO:0000313" key="2">
    <source>
        <dbReference type="Proteomes" id="UP000199103"/>
    </source>
</evidence>
<accession>A0A1H1T0X3</accession>
<dbReference type="OrthoDB" id="275232at2"/>